<keyword evidence="2" id="KW-1185">Reference proteome</keyword>
<sequence length="81" mass="9418">MCSISHPDLPNEVITNTNMVYYRFHGVPHLYYSAYDQLFLEQTATAIKNAKHINKAFLYFNNTAQTAAIQNAQYIQQFIEK</sequence>
<evidence type="ECO:0000313" key="2">
    <source>
        <dbReference type="Proteomes" id="UP000677244"/>
    </source>
</evidence>
<comment type="caution">
    <text evidence="1">The sequence shown here is derived from an EMBL/GenBank/DDBJ whole genome shotgun (WGS) entry which is preliminary data.</text>
</comment>
<dbReference type="Proteomes" id="UP000677244">
    <property type="component" value="Unassembled WGS sequence"/>
</dbReference>
<accession>A0ABS3YR16</accession>
<dbReference type="SUPFAM" id="SSF117396">
    <property type="entry name" value="TM1631-like"/>
    <property type="match status" value="1"/>
</dbReference>
<dbReference type="RefSeq" id="WP_209137953.1">
    <property type="nucleotide sequence ID" value="NZ_JAGHKO010000001.1"/>
</dbReference>
<reference evidence="1 2" key="1">
    <citation type="submission" date="2021-03" db="EMBL/GenBank/DDBJ databases">
        <title>Assistant Professor.</title>
        <authorList>
            <person name="Huq M.A."/>
        </authorList>
    </citation>
    <scope>NUCLEOTIDE SEQUENCE [LARGE SCALE GENOMIC DNA]</scope>
    <source>
        <strain evidence="1 2">MAH-29</strain>
    </source>
</reference>
<proteinExistence type="predicted"/>
<dbReference type="InterPro" id="IPR036520">
    <property type="entry name" value="UPF0759_sf"/>
</dbReference>
<organism evidence="1 2">
    <name type="scientific">Niastella soli</name>
    <dbReference type="NCBI Taxonomy" id="2821487"/>
    <lineage>
        <taxon>Bacteria</taxon>
        <taxon>Pseudomonadati</taxon>
        <taxon>Bacteroidota</taxon>
        <taxon>Chitinophagia</taxon>
        <taxon>Chitinophagales</taxon>
        <taxon>Chitinophagaceae</taxon>
        <taxon>Niastella</taxon>
    </lineage>
</organism>
<dbReference type="Pfam" id="PF01904">
    <property type="entry name" value="DUF72"/>
    <property type="match status" value="1"/>
</dbReference>
<dbReference type="InterPro" id="IPR002763">
    <property type="entry name" value="DUF72"/>
</dbReference>
<protein>
    <submittedName>
        <fullName evidence="1">DUF72 domain-containing protein</fullName>
    </submittedName>
</protein>
<dbReference type="EMBL" id="JAGHKO010000001">
    <property type="protein sequence ID" value="MBO9199900.1"/>
    <property type="molecule type" value="Genomic_DNA"/>
</dbReference>
<name>A0ABS3YR16_9BACT</name>
<gene>
    <name evidence="1" type="ORF">J7I42_06465</name>
</gene>
<evidence type="ECO:0000313" key="1">
    <source>
        <dbReference type="EMBL" id="MBO9199900.1"/>
    </source>
</evidence>
<dbReference type="Gene3D" id="3.20.20.410">
    <property type="entry name" value="Protein of unknown function UPF0759"/>
    <property type="match status" value="1"/>
</dbReference>